<evidence type="ECO:0000313" key="1">
    <source>
        <dbReference type="EMBL" id="KGC13390.1"/>
    </source>
</evidence>
<dbReference type="KEGG" id="bgo:BM43_6300"/>
<dbReference type="RefSeq" id="WP_036055440.1">
    <property type="nucleotide sequence ID" value="NZ_CADEPW010000001.1"/>
</dbReference>
<dbReference type="AlphaFoldDB" id="A0AAW3F0H1"/>
<reference evidence="2" key="2">
    <citation type="submission" date="2022-09" db="EMBL/GenBank/DDBJ databases">
        <title>Genomic of Burkholderia gladioli.</title>
        <authorList>
            <person name="Wu H."/>
        </authorList>
    </citation>
    <scope>NUCLEOTIDE SEQUENCE</scope>
    <source>
        <strain evidence="2">ZN-S4</strain>
    </source>
</reference>
<protein>
    <submittedName>
        <fullName evidence="1">Uncharacterized protein</fullName>
    </submittedName>
</protein>
<dbReference type="Proteomes" id="UP000029590">
    <property type="component" value="Unassembled WGS sequence"/>
</dbReference>
<reference evidence="1 3" key="1">
    <citation type="submission" date="2014-04" db="EMBL/GenBank/DDBJ databases">
        <authorList>
            <person name="Bishop-Lilly K.A."/>
            <person name="Broomall S.M."/>
            <person name="Chain P.S."/>
            <person name="Chertkov O."/>
            <person name="Coyne S.R."/>
            <person name="Daligault H.E."/>
            <person name="Davenport K.W."/>
            <person name="Erkkila T."/>
            <person name="Frey K.G."/>
            <person name="Gibbons H.S."/>
            <person name="Gu W."/>
            <person name="Jaissle J."/>
            <person name="Johnson S.L."/>
            <person name="Koroleva G.I."/>
            <person name="Ladner J.T."/>
            <person name="Lo C.-C."/>
            <person name="Minogue T.D."/>
            <person name="Munk C."/>
            <person name="Palacios G.F."/>
            <person name="Redden C.L."/>
            <person name="Rosenzweig C.N."/>
            <person name="Scholz M.B."/>
            <person name="Teshima H."/>
            <person name="Xu Y."/>
        </authorList>
    </citation>
    <scope>NUCLEOTIDE SEQUENCE [LARGE SCALE GENOMIC DNA]</scope>
    <source>
        <strain evidence="1">Gladioli</strain>
        <strain evidence="3">gladioli</strain>
    </source>
</reference>
<name>A0AAW3F0H1_BURGA</name>
<sequence>MPKLPIPSCAIHHADAQPYLDPRDGGTLAALPEAGVLVSLRGITYVVELPAREHAKASLWRTLAGWRDRAE</sequence>
<evidence type="ECO:0000313" key="2">
    <source>
        <dbReference type="EMBL" id="UWX74307.1"/>
    </source>
</evidence>
<dbReference type="EMBL" id="CP104215">
    <property type="protein sequence ID" value="UWX74307.1"/>
    <property type="molecule type" value="Genomic_DNA"/>
</dbReference>
<evidence type="ECO:0000313" key="3">
    <source>
        <dbReference type="Proteomes" id="UP000029590"/>
    </source>
</evidence>
<gene>
    <name evidence="1" type="ORF">DM48_1465</name>
    <name evidence="2" type="ORF">NYZ96_22525</name>
</gene>
<accession>A0AAW3F0H1</accession>
<proteinExistence type="predicted"/>
<dbReference type="EMBL" id="JPGG01000016">
    <property type="protein sequence ID" value="KGC13390.1"/>
    <property type="molecule type" value="Genomic_DNA"/>
</dbReference>
<dbReference type="Proteomes" id="UP001059745">
    <property type="component" value="Chromosome 2"/>
</dbReference>
<organism evidence="1 3">
    <name type="scientific">Burkholderia gladioli</name>
    <name type="common">Pseudomonas marginata</name>
    <name type="synonym">Phytomonas marginata</name>
    <dbReference type="NCBI Taxonomy" id="28095"/>
    <lineage>
        <taxon>Bacteria</taxon>
        <taxon>Pseudomonadati</taxon>
        <taxon>Pseudomonadota</taxon>
        <taxon>Betaproteobacteria</taxon>
        <taxon>Burkholderiales</taxon>
        <taxon>Burkholderiaceae</taxon>
        <taxon>Burkholderia</taxon>
    </lineage>
</organism>